<protein>
    <recommendedName>
        <fullName evidence="5">Transmembrane protein</fullName>
    </recommendedName>
</protein>
<keyword evidence="2" id="KW-1133">Transmembrane helix</keyword>
<feature type="compositionally biased region" description="Basic and acidic residues" evidence="1">
    <location>
        <begin position="45"/>
        <end position="56"/>
    </location>
</feature>
<dbReference type="AlphaFoldDB" id="A0A1D2MQG0"/>
<feature type="region of interest" description="Disordered" evidence="1">
    <location>
        <begin position="105"/>
        <end position="124"/>
    </location>
</feature>
<organism evidence="3 4">
    <name type="scientific">Orchesella cincta</name>
    <name type="common">Springtail</name>
    <name type="synonym">Podura cincta</name>
    <dbReference type="NCBI Taxonomy" id="48709"/>
    <lineage>
        <taxon>Eukaryota</taxon>
        <taxon>Metazoa</taxon>
        <taxon>Ecdysozoa</taxon>
        <taxon>Arthropoda</taxon>
        <taxon>Hexapoda</taxon>
        <taxon>Collembola</taxon>
        <taxon>Entomobryomorpha</taxon>
        <taxon>Entomobryoidea</taxon>
        <taxon>Orchesellidae</taxon>
        <taxon>Orchesellinae</taxon>
        <taxon>Orchesella</taxon>
    </lineage>
</organism>
<feature type="transmembrane region" description="Helical" evidence="2">
    <location>
        <begin position="216"/>
        <end position="235"/>
    </location>
</feature>
<evidence type="ECO:0000313" key="4">
    <source>
        <dbReference type="Proteomes" id="UP000094527"/>
    </source>
</evidence>
<keyword evidence="2" id="KW-0812">Transmembrane</keyword>
<feature type="region of interest" description="Disordered" evidence="1">
    <location>
        <begin position="146"/>
        <end position="210"/>
    </location>
</feature>
<feature type="compositionally biased region" description="Acidic residues" evidence="1">
    <location>
        <begin position="194"/>
        <end position="203"/>
    </location>
</feature>
<feature type="region of interest" description="Disordered" evidence="1">
    <location>
        <begin position="25"/>
        <end position="78"/>
    </location>
</feature>
<evidence type="ECO:0000256" key="2">
    <source>
        <dbReference type="SAM" id="Phobius"/>
    </source>
</evidence>
<evidence type="ECO:0008006" key="5">
    <source>
        <dbReference type="Google" id="ProtNLM"/>
    </source>
</evidence>
<name>A0A1D2MQG0_ORCCI</name>
<dbReference type="Proteomes" id="UP000094527">
    <property type="component" value="Unassembled WGS sequence"/>
</dbReference>
<dbReference type="EMBL" id="LJIJ01000694">
    <property type="protein sequence ID" value="ODM95256.1"/>
    <property type="molecule type" value="Genomic_DNA"/>
</dbReference>
<keyword evidence="4" id="KW-1185">Reference proteome</keyword>
<evidence type="ECO:0000256" key="1">
    <source>
        <dbReference type="SAM" id="MobiDB-lite"/>
    </source>
</evidence>
<sequence>MVGPQHAEQVEWLYLNSCTNLRTTANRESRNQTHSRTTTQVHKTCSRDGRNKDEKNSQPARSSHSINKQEALDGDPKSTHNIRAKKAFKKVCSSLLLPVEELRGDKVDKNDSSPSIGSGELIYHPHDPVKCREEFLEKLHRLVGKETNSGKHEMSGDGETIGANKATKPVRKADTSTSTPALKSASTQSQSVADNEEETEDEEKVPIKSKVQSTGAQLAVAGIVLFFFFCVMKAVTKR</sequence>
<feature type="compositionally biased region" description="Basic and acidic residues" evidence="1">
    <location>
        <begin position="146"/>
        <end position="155"/>
    </location>
</feature>
<feature type="compositionally biased region" description="Polar residues" evidence="1">
    <location>
        <begin position="175"/>
        <end position="193"/>
    </location>
</feature>
<gene>
    <name evidence="3" type="ORF">Ocin01_11437</name>
</gene>
<reference evidence="3 4" key="1">
    <citation type="journal article" date="2016" name="Genome Biol. Evol.">
        <title>Gene Family Evolution Reflects Adaptation to Soil Environmental Stressors in the Genome of the Collembolan Orchesella cincta.</title>
        <authorList>
            <person name="Faddeeva-Vakhrusheva A."/>
            <person name="Derks M.F."/>
            <person name="Anvar S.Y."/>
            <person name="Agamennone V."/>
            <person name="Suring W."/>
            <person name="Smit S."/>
            <person name="van Straalen N.M."/>
            <person name="Roelofs D."/>
        </authorList>
    </citation>
    <scope>NUCLEOTIDE SEQUENCE [LARGE SCALE GENOMIC DNA]</scope>
    <source>
        <tissue evidence="3">Mixed pool</tissue>
    </source>
</reference>
<feature type="compositionally biased region" description="Polar residues" evidence="1">
    <location>
        <begin position="32"/>
        <end position="43"/>
    </location>
</feature>
<keyword evidence="2" id="KW-0472">Membrane</keyword>
<feature type="compositionally biased region" description="Polar residues" evidence="1">
    <location>
        <begin position="57"/>
        <end position="68"/>
    </location>
</feature>
<proteinExistence type="predicted"/>
<comment type="caution">
    <text evidence="3">The sequence shown here is derived from an EMBL/GenBank/DDBJ whole genome shotgun (WGS) entry which is preliminary data.</text>
</comment>
<evidence type="ECO:0000313" key="3">
    <source>
        <dbReference type="EMBL" id="ODM95256.1"/>
    </source>
</evidence>
<accession>A0A1D2MQG0</accession>